<dbReference type="EMBL" id="VXIV02001638">
    <property type="protein sequence ID" value="KAF6031124.1"/>
    <property type="molecule type" value="Genomic_DNA"/>
</dbReference>
<organism evidence="1 2">
    <name type="scientific">Bugula neritina</name>
    <name type="common">Brown bryozoan</name>
    <name type="synonym">Sertularia neritina</name>
    <dbReference type="NCBI Taxonomy" id="10212"/>
    <lineage>
        <taxon>Eukaryota</taxon>
        <taxon>Metazoa</taxon>
        <taxon>Spiralia</taxon>
        <taxon>Lophotrochozoa</taxon>
        <taxon>Bryozoa</taxon>
        <taxon>Gymnolaemata</taxon>
        <taxon>Cheilostomatida</taxon>
        <taxon>Flustrina</taxon>
        <taxon>Buguloidea</taxon>
        <taxon>Bugulidae</taxon>
        <taxon>Bugula</taxon>
    </lineage>
</organism>
<accession>A0A7J7JZJ2</accession>
<dbReference type="Proteomes" id="UP000593567">
    <property type="component" value="Unassembled WGS sequence"/>
</dbReference>
<comment type="caution">
    <text evidence="1">The sequence shown here is derived from an EMBL/GenBank/DDBJ whole genome shotgun (WGS) entry which is preliminary data.</text>
</comment>
<sequence length="158" mass="18243">MENVCLTELPGDQKNRKPLCDIQINADNVTTNLYTNTQEFKEYLESFMHEELYKLVTQDVFSILPPDTTLDMVVSQVTEYLKSDTATLQLSPVAVRESRTHGQLILRSVKRVFHYLRILLHLRIKFAVGRSVCGLHWPFTLNLKSHPLYAKSLPQVQI</sequence>
<proteinExistence type="predicted"/>
<evidence type="ECO:0000313" key="2">
    <source>
        <dbReference type="Proteomes" id="UP000593567"/>
    </source>
</evidence>
<gene>
    <name evidence="1" type="ORF">EB796_010600</name>
</gene>
<keyword evidence="2" id="KW-1185">Reference proteome</keyword>
<evidence type="ECO:0000313" key="1">
    <source>
        <dbReference type="EMBL" id="KAF6031124.1"/>
    </source>
</evidence>
<protein>
    <submittedName>
        <fullName evidence="1">Uncharacterized protein</fullName>
    </submittedName>
</protein>
<reference evidence="1" key="1">
    <citation type="submission" date="2020-06" db="EMBL/GenBank/DDBJ databases">
        <title>Draft genome of Bugula neritina, a colonial animal packing powerful symbionts and potential medicines.</title>
        <authorList>
            <person name="Rayko M."/>
        </authorList>
    </citation>
    <scope>NUCLEOTIDE SEQUENCE [LARGE SCALE GENOMIC DNA]</scope>
    <source>
        <strain evidence="1">Kwan_BN1</strain>
    </source>
</reference>
<dbReference type="AlphaFoldDB" id="A0A7J7JZJ2"/>
<name>A0A7J7JZJ2_BUGNE</name>